<accession>F2JIM5</accession>
<dbReference type="EMBL" id="CP002582">
    <property type="protein sequence ID" value="ADZ85495.1"/>
    <property type="molecule type" value="Genomic_DNA"/>
</dbReference>
<dbReference type="AlphaFoldDB" id="F2JIM5"/>
<sequence length="309" mass="34601">MKALITGITGFVGKHLANELHRNNYEVYGADIIAKDENTLECDILDRVSIQNVLEQVKPNVIFHMAGQSSVAKSWSNPNLTFDLNVKGTINLLETIKMFDNEIQVLLIGSSDQYGKITVQDGIVNEEVPLCPATPYAVSKCAQEELGKLYHSAYGMNIYLTRSFNHIGIGQSKGFVIPDVASGIAEIEKHKSDTLKIGNLAVKRDFCDVKDIVRAYRLIVEKGRSGVVYNVGSGESYCIQELVDKLIAMSKCTIKIERDPSRMRPSDVPCIQCDHSRLTQEIGWQPEIEIEKTLKDILDYFRTVIEDEE</sequence>
<gene>
    <name evidence="2" type="ordered locus">Clole_3815</name>
</gene>
<dbReference type="Gene3D" id="3.40.50.720">
    <property type="entry name" value="NAD(P)-binding Rossmann-like Domain"/>
    <property type="match status" value="1"/>
</dbReference>
<name>F2JIM5_CELLD</name>
<dbReference type="Gene3D" id="3.90.25.10">
    <property type="entry name" value="UDP-galactose 4-epimerase, domain 1"/>
    <property type="match status" value="1"/>
</dbReference>
<evidence type="ECO:0000313" key="3">
    <source>
        <dbReference type="Proteomes" id="UP000008467"/>
    </source>
</evidence>
<keyword evidence="3" id="KW-1185">Reference proteome</keyword>
<dbReference type="InterPro" id="IPR016040">
    <property type="entry name" value="NAD(P)-bd_dom"/>
</dbReference>
<dbReference type="PANTHER" id="PTHR43000">
    <property type="entry name" value="DTDP-D-GLUCOSE 4,6-DEHYDRATASE-RELATED"/>
    <property type="match status" value="1"/>
</dbReference>
<organism evidence="2 3">
    <name type="scientific">Cellulosilyticum lentocellum (strain ATCC 49066 / DSM 5427 / NCIMB 11756 / RHM5)</name>
    <name type="common">Clostridium lentocellum</name>
    <dbReference type="NCBI Taxonomy" id="642492"/>
    <lineage>
        <taxon>Bacteria</taxon>
        <taxon>Bacillati</taxon>
        <taxon>Bacillota</taxon>
        <taxon>Clostridia</taxon>
        <taxon>Lachnospirales</taxon>
        <taxon>Cellulosilyticaceae</taxon>
        <taxon>Cellulosilyticum</taxon>
    </lineage>
</organism>
<protein>
    <submittedName>
        <fullName evidence="2">GDP-mannose 4,6-dehydratase</fullName>
        <ecNumber evidence="2">4.2.1.47</ecNumber>
    </submittedName>
</protein>
<dbReference type="SUPFAM" id="SSF51735">
    <property type="entry name" value="NAD(P)-binding Rossmann-fold domains"/>
    <property type="match status" value="1"/>
</dbReference>
<reference evidence="2 3" key="1">
    <citation type="journal article" date="2011" name="J. Bacteriol.">
        <title>Complete genome sequence of the cellulose-degrading bacterium Cellulosilyticum lentocellum.</title>
        <authorList>
            <consortium name="US DOE Joint Genome Institute"/>
            <person name="Miller D.A."/>
            <person name="Suen G."/>
            <person name="Bruce D."/>
            <person name="Copeland A."/>
            <person name="Cheng J.F."/>
            <person name="Detter C."/>
            <person name="Goodwin L.A."/>
            <person name="Han C.S."/>
            <person name="Hauser L.J."/>
            <person name="Land M.L."/>
            <person name="Lapidus A."/>
            <person name="Lucas S."/>
            <person name="Meincke L."/>
            <person name="Pitluck S."/>
            <person name="Tapia R."/>
            <person name="Teshima H."/>
            <person name="Woyke T."/>
            <person name="Fox B.G."/>
            <person name="Angert E.R."/>
            <person name="Currie C.R."/>
        </authorList>
    </citation>
    <scope>NUCLEOTIDE SEQUENCE [LARGE SCALE GENOMIC DNA]</scope>
    <source>
        <strain evidence="3">ATCC 49066 / DSM 5427 / NCIMB 11756 / RHM5</strain>
    </source>
</reference>
<dbReference type="EC" id="4.2.1.47" evidence="2"/>
<dbReference type="HOGENOM" id="CLU_007383_1_7_9"/>
<feature type="domain" description="NAD(P)-binding" evidence="1">
    <location>
        <begin position="4"/>
        <end position="296"/>
    </location>
</feature>
<dbReference type="KEGG" id="cle:Clole_3815"/>
<keyword evidence="2" id="KW-0456">Lyase</keyword>
<dbReference type="eggNOG" id="COG1089">
    <property type="taxonomic scope" value="Bacteria"/>
</dbReference>
<evidence type="ECO:0000259" key="1">
    <source>
        <dbReference type="Pfam" id="PF16363"/>
    </source>
</evidence>
<proteinExistence type="predicted"/>
<dbReference type="Pfam" id="PF16363">
    <property type="entry name" value="GDP_Man_Dehyd"/>
    <property type="match status" value="1"/>
</dbReference>
<dbReference type="CDD" id="cd05260">
    <property type="entry name" value="GDP_MD_SDR_e"/>
    <property type="match status" value="1"/>
</dbReference>
<dbReference type="Proteomes" id="UP000008467">
    <property type="component" value="Chromosome"/>
</dbReference>
<dbReference type="RefSeq" id="WP_013658769.1">
    <property type="nucleotide sequence ID" value="NC_015275.1"/>
</dbReference>
<dbReference type="GO" id="GO:0008446">
    <property type="term" value="F:GDP-mannose 4,6-dehydratase activity"/>
    <property type="evidence" value="ECO:0007669"/>
    <property type="project" value="UniProtKB-EC"/>
</dbReference>
<dbReference type="InterPro" id="IPR036291">
    <property type="entry name" value="NAD(P)-bd_dom_sf"/>
</dbReference>
<dbReference type="STRING" id="642492.Clole_3815"/>
<evidence type="ECO:0000313" key="2">
    <source>
        <dbReference type="EMBL" id="ADZ85495.1"/>
    </source>
</evidence>